<proteinExistence type="predicted"/>
<dbReference type="Proteomes" id="UP000269198">
    <property type="component" value="Unassembled WGS sequence"/>
</dbReference>
<reference evidence="3 4" key="1">
    <citation type="submission" date="2018-11" db="EMBL/GenBank/DDBJ databases">
        <title>The genome draft of YIM 96095.</title>
        <authorList>
            <person name="Tang S.-K."/>
            <person name="Chunyu W.-X."/>
            <person name="Feng Y.-Z."/>
        </authorList>
    </citation>
    <scope>NUCLEOTIDE SEQUENCE [LARGE SCALE GENOMIC DNA]</scope>
    <source>
        <strain evidence="3 4">YIM 96095</strain>
    </source>
</reference>
<dbReference type="OrthoDB" id="9843664at2"/>
<feature type="region of interest" description="Disordered" evidence="1">
    <location>
        <begin position="28"/>
        <end position="54"/>
    </location>
</feature>
<protein>
    <submittedName>
        <fullName evidence="3">Uncharacterized protein</fullName>
    </submittedName>
</protein>
<keyword evidence="2" id="KW-0732">Signal</keyword>
<accession>A0A3N0E6Q3</accession>
<evidence type="ECO:0000313" key="3">
    <source>
        <dbReference type="EMBL" id="RNL83503.1"/>
    </source>
</evidence>
<evidence type="ECO:0000313" key="4">
    <source>
        <dbReference type="Proteomes" id="UP000269198"/>
    </source>
</evidence>
<dbReference type="PROSITE" id="PS51257">
    <property type="entry name" value="PROKAR_LIPOPROTEIN"/>
    <property type="match status" value="1"/>
</dbReference>
<comment type="caution">
    <text evidence="3">The sequence shown here is derived from an EMBL/GenBank/DDBJ whole genome shotgun (WGS) entry which is preliminary data.</text>
</comment>
<evidence type="ECO:0000256" key="1">
    <source>
        <dbReference type="SAM" id="MobiDB-lite"/>
    </source>
</evidence>
<keyword evidence="4" id="KW-1185">Reference proteome</keyword>
<gene>
    <name evidence="3" type="ORF">EFW17_16015</name>
</gene>
<evidence type="ECO:0000256" key="2">
    <source>
        <dbReference type="SAM" id="SignalP"/>
    </source>
</evidence>
<feature type="chain" id="PRO_5038516453" evidence="2">
    <location>
        <begin position="27"/>
        <end position="203"/>
    </location>
</feature>
<name>A0A3N0E6Q3_9ACTN</name>
<feature type="signal peptide" evidence="2">
    <location>
        <begin position="1"/>
        <end position="26"/>
    </location>
</feature>
<dbReference type="EMBL" id="RJMB01000016">
    <property type="protein sequence ID" value="RNL83503.1"/>
    <property type="molecule type" value="Genomic_DNA"/>
</dbReference>
<dbReference type="RefSeq" id="WP_123202210.1">
    <property type="nucleotide sequence ID" value="NZ_RJMB01000016.1"/>
</dbReference>
<dbReference type="AlphaFoldDB" id="A0A3N0E6Q3"/>
<sequence>MVMPYRDTGFLLGASTLAAALAVSLAGCSDGGGSAPEREGENTAQVDTPDGYERVETGPVTYAMPEDWEQDEAVIEGWTRYLGAHESEPDLAAAEIADYQDIPSDATPQEAATFIQEEFPSANDGDISVQDAGPADIPGAEDAYRIDYEHTNESPEFDTHHVADFGIRTEDDEVVAVRVSSVTEMVEDGSFDALVDTIGVVPN</sequence>
<organism evidence="3 4">
    <name type="scientific">Halostreptopolyspora alba</name>
    <dbReference type="NCBI Taxonomy" id="2487137"/>
    <lineage>
        <taxon>Bacteria</taxon>
        <taxon>Bacillati</taxon>
        <taxon>Actinomycetota</taxon>
        <taxon>Actinomycetes</taxon>
        <taxon>Streptosporangiales</taxon>
        <taxon>Nocardiopsidaceae</taxon>
        <taxon>Halostreptopolyspora</taxon>
    </lineage>
</organism>